<dbReference type="AlphaFoldDB" id="A0A0G0KR68"/>
<dbReference type="PANTHER" id="PTHR30349:SF41">
    <property type="entry name" value="INTEGRASE_RECOMBINASE PROTEIN MJ0367-RELATED"/>
    <property type="match status" value="1"/>
</dbReference>
<name>A0A0G0KR68_9BACT</name>
<dbReference type="Pfam" id="PF00589">
    <property type="entry name" value="Phage_integrase"/>
    <property type="match status" value="1"/>
</dbReference>
<evidence type="ECO:0000256" key="3">
    <source>
        <dbReference type="ARBA" id="ARBA00023125"/>
    </source>
</evidence>
<dbReference type="PROSITE" id="PS51898">
    <property type="entry name" value="TYR_RECOMBINASE"/>
    <property type="match status" value="1"/>
</dbReference>
<evidence type="ECO:0000259" key="7">
    <source>
        <dbReference type="PROSITE" id="PS51900"/>
    </source>
</evidence>
<dbReference type="EMBL" id="LBVC01000031">
    <property type="protein sequence ID" value="KKQ77995.1"/>
    <property type="molecule type" value="Genomic_DNA"/>
</dbReference>
<gene>
    <name evidence="8" type="ORF">US99_C0031G0005</name>
</gene>
<evidence type="ECO:0000256" key="5">
    <source>
        <dbReference type="PROSITE-ProRule" id="PRU01248"/>
    </source>
</evidence>
<reference evidence="8 9" key="1">
    <citation type="journal article" date="2015" name="Nature">
        <title>rRNA introns, odd ribosomes, and small enigmatic genomes across a large radiation of phyla.</title>
        <authorList>
            <person name="Brown C.T."/>
            <person name="Hug L.A."/>
            <person name="Thomas B.C."/>
            <person name="Sharon I."/>
            <person name="Castelle C.J."/>
            <person name="Singh A."/>
            <person name="Wilkins M.J."/>
            <person name="Williams K.H."/>
            <person name="Banfield J.F."/>
        </authorList>
    </citation>
    <scope>NUCLEOTIDE SEQUENCE [LARGE SCALE GENOMIC DNA]</scope>
</reference>
<dbReference type="InterPro" id="IPR002104">
    <property type="entry name" value="Integrase_catalytic"/>
</dbReference>
<evidence type="ECO:0000256" key="1">
    <source>
        <dbReference type="ARBA" id="ARBA00008857"/>
    </source>
</evidence>
<feature type="domain" description="Tyr recombinase" evidence="6">
    <location>
        <begin position="122"/>
        <end position="307"/>
    </location>
</feature>
<proteinExistence type="inferred from homology"/>
<dbReference type="GO" id="GO:0006310">
    <property type="term" value="P:DNA recombination"/>
    <property type="evidence" value="ECO:0007669"/>
    <property type="project" value="UniProtKB-KW"/>
</dbReference>
<dbReference type="Pfam" id="PF02899">
    <property type="entry name" value="Phage_int_SAM_1"/>
    <property type="match status" value="1"/>
</dbReference>
<protein>
    <submittedName>
        <fullName evidence="8">Tyrosine recombinase XerC</fullName>
    </submittedName>
</protein>
<dbReference type="SUPFAM" id="SSF56349">
    <property type="entry name" value="DNA breaking-rejoining enzymes"/>
    <property type="match status" value="1"/>
</dbReference>
<evidence type="ECO:0000256" key="4">
    <source>
        <dbReference type="ARBA" id="ARBA00023172"/>
    </source>
</evidence>
<accession>A0A0G0KR68</accession>
<dbReference type="GO" id="GO:0003677">
    <property type="term" value="F:DNA binding"/>
    <property type="evidence" value="ECO:0007669"/>
    <property type="project" value="UniProtKB-UniRule"/>
</dbReference>
<dbReference type="Gene3D" id="1.10.443.10">
    <property type="entry name" value="Intergrase catalytic core"/>
    <property type="match status" value="1"/>
</dbReference>
<dbReference type="InterPro" id="IPR050090">
    <property type="entry name" value="Tyrosine_recombinase_XerCD"/>
</dbReference>
<dbReference type="PANTHER" id="PTHR30349">
    <property type="entry name" value="PHAGE INTEGRASE-RELATED"/>
    <property type="match status" value="1"/>
</dbReference>
<dbReference type="Proteomes" id="UP000034324">
    <property type="component" value="Unassembled WGS sequence"/>
</dbReference>
<dbReference type="InterPro" id="IPR010998">
    <property type="entry name" value="Integrase_recombinase_N"/>
</dbReference>
<evidence type="ECO:0000259" key="6">
    <source>
        <dbReference type="PROSITE" id="PS51898"/>
    </source>
</evidence>
<keyword evidence="4" id="KW-0233">DNA recombination</keyword>
<organism evidence="8 9">
    <name type="scientific">Candidatus Daviesbacteria bacterium GW2011_GWF2_38_6</name>
    <dbReference type="NCBI Taxonomy" id="1618432"/>
    <lineage>
        <taxon>Bacteria</taxon>
        <taxon>Candidatus Daviesiibacteriota</taxon>
    </lineage>
</organism>
<keyword evidence="2" id="KW-0229">DNA integration</keyword>
<evidence type="ECO:0000256" key="2">
    <source>
        <dbReference type="ARBA" id="ARBA00022908"/>
    </source>
</evidence>
<dbReference type="InterPro" id="IPR044068">
    <property type="entry name" value="CB"/>
</dbReference>
<dbReference type="PROSITE" id="PS51900">
    <property type="entry name" value="CB"/>
    <property type="match status" value="1"/>
</dbReference>
<comment type="caution">
    <text evidence="8">The sequence shown here is derived from an EMBL/GenBank/DDBJ whole genome shotgun (WGS) entry which is preliminary data.</text>
</comment>
<evidence type="ECO:0000313" key="8">
    <source>
        <dbReference type="EMBL" id="KKQ77995.1"/>
    </source>
</evidence>
<dbReference type="Gene3D" id="1.10.150.130">
    <property type="match status" value="1"/>
</dbReference>
<feature type="domain" description="Core-binding (CB)" evidence="7">
    <location>
        <begin position="6"/>
        <end position="101"/>
    </location>
</feature>
<comment type="similarity">
    <text evidence="1">Belongs to the 'phage' integrase family.</text>
</comment>
<sequence>MRNQSTTLKEYLFDYLDWLELEKGLSSKSQENYSKFLKRFFEFLTVNNLDELKPQDLTKDHIWEYRLFLSRKYKQKSKDRLKRSTQNHYLVALRSFLSFFVEKDIHSLPPDKVKIPKNKEEKTVNFLTIEQVERLLQAPDTSEPAGLRDRTILEVFFSTGLRVAELVALNWEQITINPDITDLEIGIIGKGGHPRTVFFSERCVNWLKQYLRTRKDNEKALFVNYGGRSPLTRLTIRSIERIVKYHALSAGLPLNTTCHTLRHSFATDLLMKGVDLRVVQEFLGHRNIATTQVYTHVTRPHLREIHRKLHGSKI</sequence>
<dbReference type="InterPro" id="IPR011010">
    <property type="entry name" value="DNA_brk_join_enz"/>
</dbReference>
<dbReference type="InterPro" id="IPR013762">
    <property type="entry name" value="Integrase-like_cat_sf"/>
</dbReference>
<dbReference type="GO" id="GO:0015074">
    <property type="term" value="P:DNA integration"/>
    <property type="evidence" value="ECO:0007669"/>
    <property type="project" value="UniProtKB-KW"/>
</dbReference>
<evidence type="ECO:0000313" key="9">
    <source>
        <dbReference type="Proteomes" id="UP000034324"/>
    </source>
</evidence>
<keyword evidence="3 5" id="KW-0238">DNA-binding</keyword>
<dbReference type="InterPro" id="IPR004107">
    <property type="entry name" value="Integrase_SAM-like_N"/>
</dbReference>
<dbReference type="CDD" id="cd00798">
    <property type="entry name" value="INT_XerDC_C"/>
    <property type="match status" value="1"/>
</dbReference>